<dbReference type="Proteomes" id="UP001054889">
    <property type="component" value="Unassembled WGS sequence"/>
</dbReference>
<evidence type="ECO:0000313" key="3">
    <source>
        <dbReference type="Proteomes" id="UP001054889"/>
    </source>
</evidence>
<dbReference type="AlphaFoldDB" id="A0AAV5DNN4"/>
<protein>
    <submittedName>
        <fullName evidence="2">Uncharacterized protein</fullName>
    </submittedName>
</protein>
<sequence length="140" mass="15242">MMSSASSSSTYLPQSSSTRRSPATIGNTSPPLLPSATGRCSWATSSTPRTPLLRPRSNQRLRPTTPTVFVPLDAAALCLFFAFAPDASGDFPIHEVRLGLVLLLQRRRPEVLVPRILVLDPTSRHRALLPPLSRDTVPDD</sequence>
<name>A0AAV5DNN4_ELECO</name>
<reference evidence="2" key="1">
    <citation type="journal article" date="2018" name="DNA Res.">
        <title>Multiple hybrid de novo genome assembly of finger millet, an orphan allotetraploid crop.</title>
        <authorList>
            <person name="Hatakeyama M."/>
            <person name="Aluri S."/>
            <person name="Balachadran M.T."/>
            <person name="Sivarajan S.R."/>
            <person name="Patrignani A."/>
            <person name="Gruter S."/>
            <person name="Poveda L."/>
            <person name="Shimizu-Inatsugi R."/>
            <person name="Baeten J."/>
            <person name="Francoijs K.J."/>
            <person name="Nataraja K.N."/>
            <person name="Reddy Y.A.N."/>
            <person name="Phadnis S."/>
            <person name="Ravikumar R.L."/>
            <person name="Schlapbach R."/>
            <person name="Sreeman S.M."/>
            <person name="Shimizu K.K."/>
        </authorList>
    </citation>
    <scope>NUCLEOTIDE SEQUENCE</scope>
</reference>
<reference evidence="2" key="2">
    <citation type="submission" date="2021-12" db="EMBL/GenBank/DDBJ databases">
        <title>Resequencing data analysis of finger millet.</title>
        <authorList>
            <person name="Hatakeyama M."/>
            <person name="Aluri S."/>
            <person name="Balachadran M.T."/>
            <person name="Sivarajan S.R."/>
            <person name="Poveda L."/>
            <person name="Shimizu-Inatsugi R."/>
            <person name="Schlapbach R."/>
            <person name="Sreeman S.M."/>
            <person name="Shimizu K.K."/>
        </authorList>
    </citation>
    <scope>NUCLEOTIDE SEQUENCE</scope>
</reference>
<organism evidence="2 3">
    <name type="scientific">Eleusine coracana subsp. coracana</name>
    <dbReference type="NCBI Taxonomy" id="191504"/>
    <lineage>
        <taxon>Eukaryota</taxon>
        <taxon>Viridiplantae</taxon>
        <taxon>Streptophyta</taxon>
        <taxon>Embryophyta</taxon>
        <taxon>Tracheophyta</taxon>
        <taxon>Spermatophyta</taxon>
        <taxon>Magnoliopsida</taxon>
        <taxon>Liliopsida</taxon>
        <taxon>Poales</taxon>
        <taxon>Poaceae</taxon>
        <taxon>PACMAD clade</taxon>
        <taxon>Chloridoideae</taxon>
        <taxon>Cynodonteae</taxon>
        <taxon>Eleusininae</taxon>
        <taxon>Eleusine</taxon>
    </lineage>
</organism>
<feature type="region of interest" description="Disordered" evidence="1">
    <location>
        <begin position="1"/>
        <end position="64"/>
    </location>
</feature>
<dbReference type="EMBL" id="BQKI01000019">
    <property type="protein sequence ID" value="GJN11742.1"/>
    <property type="molecule type" value="Genomic_DNA"/>
</dbReference>
<gene>
    <name evidence="2" type="primary">ga29956</name>
    <name evidence="2" type="ORF">PR202_ga29956</name>
</gene>
<feature type="compositionally biased region" description="Polar residues" evidence="1">
    <location>
        <begin position="18"/>
        <end position="30"/>
    </location>
</feature>
<evidence type="ECO:0000313" key="2">
    <source>
        <dbReference type="EMBL" id="GJN11742.1"/>
    </source>
</evidence>
<feature type="compositionally biased region" description="Low complexity" evidence="1">
    <location>
        <begin position="1"/>
        <end position="17"/>
    </location>
</feature>
<proteinExistence type="predicted"/>
<comment type="caution">
    <text evidence="2">The sequence shown here is derived from an EMBL/GenBank/DDBJ whole genome shotgun (WGS) entry which is preliminary data.</text>
</comment>
<accession>A0AAV5DNN4</accession>
<keyword evidence="3" id="KW-1185">Reference proteome</keyword>
<evidence type="ECO:0000256" key="1">
    <source>
        <dbReference type="SAM" id="MobiDB-lite"/>
    </source>
</evidence>